<proteinExistence type="inferred from homology"/>
<dbReference type="SUPFAM" id="SSF53955">
    <property type="entry name" value="Lysozyme-like"/>
    <property type="match status" value="1"/>
</dbReference>
<evidence type="ECO:0000256" key="2">
    <source>
        <dbReference type="ARBA" id="ARBA00022729"/>
    </source>
</evidence>
<name>A0A7I7XJ94_9MYCO</name>
<organism evidence="6 7">
    <name type="scientific">Mycolicibacterium madagascariense</name>
    <dbReference type="NCBI Taxonomy" id="212765"/>
    <lineage>
        <taxon>Bacteria</taxon>
        <taxon>Bacillati</taxon>
        <taxon>Actinomycetota</taxon>
        <taxon>Actinomycetes</taxon>
        <taxon>Mycobacteriales</taxon>
        <taxon>Mycobacteriaceae</taxon>
        <taxon>Mycolicibacterium</taxon>
    </lineage>
</organism>
<dbReference type="SMART" id="SM01208">
    <property type="entry name" value="G5"/>
    <property type="match status" value="1"/>
</dbReference>
<evidence type="ECO:0000256" key="1">
    <source>
        <dbReference type="ARBA" id="ARBA00010830"/>
    </source>
</evidence>
<dbReference type="InterPro" id="IPR023346">
    <property type="entry name" value="Lysozyme-like_dom_sf"/>
</dbReference>
<dbReference type="AlphaFoldDB" id="A0A7I7XJ94"/>
<dbReference type="Pfam" id="PF03990">
    <property type="entry name" value="DUF348"/>
    <property type="match status" value="3"/>
</dbReference>
<evidence type="ECO:0000256" key="3">
    <source>
        <dbReference type="ARBA" id="ARBA00022801"/>
    </source>
</evidence>
<dbReference type="Pfam" id="PF07501">
    <property type="entry name" value="G5"/>
    <property type="match status" value="1"/>
</dbReference>
<dbReference type="PROSITE" id="PS51109">
    <property type="entry name" value="G5"/>
    <property type="match status" value="1"/>
</dbReference>
<dbReference type="PANTHER" id="PTHR33408">
    <property type="entry name" value="TRANSPOSASE"/>
    <property type="match status" value="1"/>
</dbReference>
<dbReference type="EMBL" id="AP022610">
    <property type="protein sequence ID" value="BBZ29286.1"/>
    <property type="molecule type" value="Genomic_DNA"/>
</dbReference>
<keyword evidence="7" id="KW-1185">Reference proteome</keyword>
<dbReference type="InterPro" id="IPR010618">
    <property type="entry name" value="RPF"/>
</dbReference>
<dbReference type="InterPro" id="IPR011098">
    <property type="entry name" value="G5_dom"/>
</dbReference>
<dbReference type="Gene3D" id="1.10.530.10">
    <property type="match status" value="1"/>
</dbReference>
<evidence type="ECO:0000313" key="6">
    <source>
        <dbReference type="EMBL" id="BBZ29286.1"/>
    </source>
</evidence>
<gene>
    <name evidence="6" type="ORF">MMAD_35810</name>
</gene>
<reference evidence="6 7" key="1">
    <citation type="journal article" date="2019" name="Emerg. Microbes Infect.">
        <title>Comprehensive subspecies identification of 175 nontuberculous mycobacteria species based on 7547 genomic profiles.</title>
        <authorList>
            <person name="Matsumoto Y."/>
            <person name="Kinjo T."/>
            <person name="Motooka D."/>
            <person name="Nabeya D."/>
            <person name="Jung N."/>
            <person name="Uechi K."/>
            <person name="Horii T."/>
            <person name="Iida T."/>
            <person name="Fujita J."/>
            <person name="Nakamura S."/>
        </authorList>
    </citation>
    <scope>NUCLEOTIDE SEQUENCE [LARGE SCALE GENOMIC DNA]</scope>
    <source>
        <strain evidence="6 7">JCM 13574</strain>
    </source>
</reference>
<dbReference type="Proteomes" id="UP000466517">
    <property type="component" value="Chromosome"/>
</dbReference>
<dbReference type="InterPro" id="IPR008490">
    <property type="entry name" value="Transposase_InsH_N"/>
</dbReference>
<evidence type="ECO:0000256" key="4">
    <source>
        <dbReference type="SAM" id="Phobius"/>
    </source>
</evidence>
<feature type="domain" description="G5" evidence="5">
    <location>
        <begin position="380"/>
        <end position="460"/>
    </location>
</feature>
<dbReference type="Pfam" id="PF05598">
    <property type="entry name" value="DUF772"/>
    <property type="match status" value="1"/>
</dbReference>
<evidence type="ECO:0000313" key="7">
    <source>
        <dbReference type="Proteomes" id="UP000466517"/>
    </source>
</evidence>
<keyword evidence="4" id="KW-1133">Transmembrane helix</keyword>
<dbReference type="Gene3D" id="2.20.230.10">
    <property type="entry name" value="Resuscitation-promoting factor rpfb"/>
    <property type="match status" value="1"/>
</dbReference>
<sequence length="548" mass="57725">MCHRGVEDGGSIDVTVELDTVPSRRVARGIAELVDGFLDLDDLDDPDAGVTDGRRHGRPRLLVGILLYGYAHGVSSSRELARRCVDDPSLRWLAAGTTPDHRAITAFRRRHRAALHAQLVRALALCQEAGLVRLGVLALATAGVPHSKDVLGATVSRLLADADRADGVSPSRTPATTASSATTRRRRAVARAILGAVVAATMVGGAYTVARHATVTLVVDGSAVTVSTLDSTVADVLRDNGIRAGDRDELRPAADRPVRDAETIVLRRARPLQLSIDGGPATRVWTTATTVGEALAQLSLGDARPVGTSADRPVPLTGMALPVISAKTVHLDDAGVVGDRHVAARTVGELLAASGSPLTGADRVVPAATSAVTEGMRIQVTRIRAKTVTERTQVPPRVYRIADPRMNMSRSVVEDPGSPGTQDITFTITLVDGVATGQQAVRNITMTPARPTVLRIGAKPGTEVPPVRDGAAWDALAACESGGNWAINTGNGFYGGAQFDQSTWQRNGGLRYAPRADLATREEQIAIAEVTRMRQGRGAWPVCGSRLA</sequence>
<keyword evidence="3" id="KW-0378">Hydrolase</keyword>
<feature type="transmembrane region" description="Helical" evidence="4">
    <location>
        <begin position="188"/>
        <end position="210"/>
    </location>
</feature>
<dbReference type="InterPro" id="IPR007137">
    <property type="entry name" value="DUF348"/>
</dbReference>
<protein>
    <recommendedName>
        <fullName evidence="5">G5 domain-containing protein</fullName>
    </recommendedName>
</protein>
<accession>A0A7I7XJ94</accession>
<keyword evidence="4" id="KW-0472">Membrane</keyword>
<dbReference type="GO" id="GO:0016787">
    <property type="term" value="F:hydrolase activity"/>
    <property type="evidence" value="ECO:0007669"/>
    <property type="project" value="UniProtKB-KW"/>
</dbReference>
<dbReference type="Pfam" id="PF06737">
    <property type="entry name" value="Transglycosylas"/>
    <property type="match status" value="1"/>
</dbReference>
<dbReference type="CDD" id="cd13925">
    <property type="entry name" value="RPF"/>
    <property type="match status" value="1"/>
</dbReference>
<keyword evidence="4" id="KW-0812">Transmembrane</keyword>
<keyword evidence="2" id="KW-0732">Signal</keyword>
<dbReference type="KEGG" id="mmag:MMAD_35810"/>
<evidence type="ECO:0000259" key="5">
    <source>
        <dbReference type="PROSITE" id="PS51109"/>
    </source>
</evidence>
<comment type="similarity">
    <text evidence="1">Belongs to the transglycosylase family. Rpf subfamily.</text>
</comment>